<keyword evidence="1" id="KW-1133">Transmembrane helix</keyword>
<comment type="caution">
    <text evidence="2">The sequence shown here is derived from an EMBL/GenBank/DDBJ whole genome shotgun (WGS) entry which is preliminary data.</text>
</comment>
<evidence type="ECO:0000256" key="1">
    <source>
        <dbReference type="SAM" id="Phobius"/>
    </source>
</evidence>
<evidence type="ECO:0000313" key="3">
    <source>
        <dbReference type="Proteomes" id="UP000813385"/>
    </source>
</evidence>
<sequence length="97" mass="10679">MDEENVQEVFVRLADALERIAVAFEEMAEGQIEANLRLEAVEETVVGTTKSRALGLLTLVVGICGATAFTRQGRAAWLAIRDFLVWLFWAVVGICLP</sequence>
<proteinExistence type="predicted"/>
<dbReference type="Proteomes" id="UP000813385">
    <property type="component" value="Unassembled WGS sequence"/>
</dbReference>
<feature type="transmembrane region" description="Helical" evidence="1">
    <location>
        <begin position="53"/>
        <end position="70"/>
    </location>
</feature>
<feature type="transmembrane region" description="Helical" evidence="1">
    <location>
        <begin position="76"/>
        <end position="96"/>
    </location>
</feature>
<gene>
    <name evidence="2" type="ORF">B0T11DRAFT_271532</name>
</gene>
<organism evidence="2 3">
    <name type="scientific">Plectosphaerella cucumerina</name>
    <dbReference type="NCBI Taxonomy" id="40658"/>
    <lineage>
        <taxon>Eukaryota</taxon>
        <taxon>Fungi</taxon>
        <taxon>Dikarya</taxon>
        <taxon>Ascomycota</taxon>
        <taxon>Pezizomycotina</taxon>
        <taxon>Sordariomycetes</taxon>
        <taxon>Hypocreomycetidae</taxon>
        <taxon>Glomerellales</taxon>
        <taxon>Plectosphaerellaceae</taxon>
        <taxon>Plectosphaerella</taxon>
    </lineage>
</organism>
<reference evidence="2" key="1">
    <citation type="journal article" date="2021" name="Nat. Commun.">
        <title>Genetic determinants of endophytism in the Arabidopsis root mycobiome.</title>
        <authorList>
            <person name="Mesny F."/>
            <person name="Miyauchi S."/>
            <person name="Thiergart T."/>
            <person name="Pickel B."/>
            <person name="Atanasova L."/>
            <person name="Karlsson M."/>
            <person name="Huettel B."/>
            <person name="Barry K.W."/>
            <person name="Haridas S."/>
            <person name="Chen C."/>
            <person name="Bauer D."/>
            <person name="Andreopoulos W."/>
            <person name="Pangilinan J."/>
            <person name="LaButti K."/>
            <person name="Riley R."/>
            <person name="Lipzen A."/>
            <person name="Clum A."/>
            <person name="Drula E."/>
            <person name="Henrissat B."/>
            <person name="Kohler A."/>
            <person name="Grigoriev I.V."/>
            <person name="Martin F.M."/>
            <person name="Hacquard S."/>
        </authorList>
    </citation>
    <scope>NUCLEOTIDE SEQUENCE</scope>
    <source>
        <strain evidence="2">MPI-CAGE-AT-0016</strain>
    </source>
</reference>
<name>A0A8K0X9W0_9PEZI</name>
<keyword evidence="3" id="KW-1185">Reference proteome</keyword>
<protein>
    <submittedName>
        <fullName evidence="2">Uncharacterized protein</fullName>
    </submittedName>
</protein>
<dbReference type="EMBL" id="JAGPXD010000001">
    <property type="protein sequence ID" value="KAH7376068.1"/>
    <property type="molecule type" value="Genomic_DNA"/>
</dbReference>
<accession>A0A8K0X9W0</accession>
<keyword evidence="1" id="KW-0472">Membrane</keyword>
<evidence type="ECO:0000313" key="2">
    <source>
        <dbReference type="EMBL" id="KAH7376068.1"/>
    </source>
</evidence>
<dbReference type="AlphaFoldDB" id="A0A8K0X9W0"/>
<keyword evidence="1" id="KW-0812">Transmembrane</keyword>